<keyword evidence="2 11" id="KW-0436">Ligase</keyword>
<evidence type="ECO:0000256" key="5">
    <source>
        <dbReference type="ARBA" id="ARBA00022763"/>
    </source>
</evidence>
<dbReference type="PROSITE" id="PS01055">
    <property type="entry name" value="DNA_LIGASE_N1"/>
    <property type="match status" value="1"/>
</dbReference>
<keyword evidence="15" id="KW-1185">Reference proteome</keyword>
<evidence type="ECO:0000256" key="3">
    <source>
        <dbReference type="ARBA" id="ARBA00022705"/>
    </source>
</evidence>
<dbReference type="Pfam" id="PF12826">
    <property type="entry name" value="HHH_2"/>
    <property type="match status" value="1"/>
</dbReference>
<keyword evidence="4 11" id="KW-0479">Metal-binding</keyword>
<dbReference type="HAMAP" id="MF_01588">
    <property type="entry name" value="DNA_ligase_A"/>
    <property type="match status" value="1"/>
</dbReference>
<dbReference type="GO" id="GO:0003911">
    <property type="term" value="F:DNA ligase (NAD+) activity"/>
    <property type="evidence" value="ECO:0007669"/>
    <property type="project" value="UniProtKB-EC"/>
</dbReference>
<evidence type="ECO:0000259" key="13">
    <source>
        <dbReference type="PROSITE" id="PS50172"/>
    </source>
</evidence>
<keyword evidence="3 11" id="KW-0235">DNA replication</keyword>
<accession>A0ABW5XTQ4</accession>
<dbReference type="PROSITE" id="PS01056">
    <property type="entry name" value="DNA_LIGASE_N2"/>
    <property type="match status" value="1"/>
</dbReference>
<dbReference type="InterPro" id="IPR041663">
    <property type="entry name" value="DisA/LigA_HHH"/>
</dbReference>
<feature type="binding site" evidence="11">
    <location>
        <position position="136"/>
    </location>
    <ligand>
        <name>NAD(+)</name>
        <dbReference type="ChEBI" id="CHEBI:57540"/>
    </ligand>
</feature>
<dbReference type="Gene3D" id="1.10.287.610">
    <property type="entry name" value="Helix hairpin bin"/>
    <property type="match status" value="1"/>
</dbReference>
<dbReference type="PANTHER" id="PTHR23389:SF9">
    <property type="entry name" value="DNA LIGASE"/>
    <property type="match status" value="1"/>
</dbReference>
<feature type="binding site" evidence="11">
    <location>
        <position position="173"/>
    </location>
    <ligand>
        <name>NAD(+)</name>
        <dbReference type="ChEBI" id="CHEBI:57540"/>
    </ligand>
</feature>
<dbReference type="Pfam" id="PF03120">
    <property type="entry name" value="OB_DNA_ligase"/>
    <property type="match status" value="1"/>
</dbReference>
<feature type="binding site" evidence="11">
    <location>
        <begin position="83"/>
        <end position="84"/>
    </location>
    <ligand>
        <name>NAD(+)</name>
        <dbReference type="ChEBI" id="CHEBI:57540"/>
    </ligand>
</feature>
<dbReference type="Pfam" id="PF01653">
    <property type="entry name" value="DNA_ligase_aden"/>
    <property type="match status" value="1"/>
</dbReference>
<dbReference type="SUPFAM" id="SSF52113">
    <property type="entry name" value="BRCT domain"/>
    <property type="match status" value="1"/>
</dbReference>
<gene>
    <name evidence="11 14" type="primary">ligA</name>
    <name evidence="14" type="ORF">ACFSYC_15865</name>
</gene>
<evidence type="ECO:0000256" key="2">
    <source>
        <dbReference type="ARBA" id="ARBA00022598"/>
    </source>
</evidence>
<sequence length="676" mass="76547">MSPQEAKQQIETLSAALKQHSYNYYVLAMPAITDFEFDKLLEELTALERQFPEFLDEDSPTQKVGGFVTKEFKTVKHRWPMLSLGNTYNEQELLDFDQRIRKAIGDNFEYVCELKFDGLSMSLTYQDGKLARAVTRGDGTQGDEVTTNVKTIKTIPKQLKSGDYPAEFEIRGEVFMHLKAFERLNQERVDNGEPAYANPRNFASGTIKLQDSSEVAKRPLDCFLYGLYTEKQLFKTHWESLQAVKSWGFHVDDHSRLCNDMESVLAFINEWDTKRFDLSYDIDGIVIKVNSYGQQQELGFTAKSPRWAISYKFKAERVQTELLKVTYQVGRTGAVTPVANLKPVLLAGTTVKRATLHNANEMLRLDLHQGDWVYVEKGGEIIPKIIEVNLEKRTPGAGRIDYITECPECGAPLKRQEGEAAFYCPNDEGCRPQITGKMQHFIGRKAMNIDGLGDETIEQLYHRGFIRHISDLYDLHNKLGELKTMERFGEKSITNMLDGIEKSKQMPFEKVLFGLGIRYIGETVARKLAMHFKNIDNLMAATLEELVVAEEIGERIAHSLIEYFGTPQHRQEIEKLKAAGLQFVAEQKEVILASEALTGKTFIISGTFERSRDELKDIIEQNGGKILSSISAKLNYLVAGDNMGPAKLEKAQKLNVPIISDSELLEMIGAPPNPPR</sequence>
<keyword evidence="11" id="KW-0464">Manganese</keyword>
<evidence type="ECO:0000256" key="7">
    <source>
        <dbReference type="ARBA" id="ARBA00022842"/>
    </source>
</evidence>
<evidence type="ECO:0000256" key="10">
    <source>
        <dbReference type="ARBA" id="ARBA00034005"/>
    </source>
</evidence>
<dbReference type="Pfam" id="PF00533">
    <property type="entry name" value="BRCT"/>
    <property type="match status" value="1"/>
</dbReference>
<evidence type="ECO:0000256" key="11">
    <source>
        <dbReference type="HAMAP-Rule" id="MF_01588"/>
    </source>
</evidence>
<dbReference type="InterPro" id="IPR013839">
    <property type="entry name" value="DNAligase_adenylation"/>
</dbReference>
<keyword evidence="5 11" id="KW-0227">DNA damage</keyword>
<dbReference type="RefSeq" id="WP_377129576.1">
    <property type="nucleotide sequence ID" value="NZ_JBHUON010000022.1"/>
</dbReference>
<comment type="function">
    <text evidence="1 11">DNA ligase that catalyzes the formation of phosphodiester linkages between 5'-phosphoryl and 3'-hydroxyl groups in double-stranded DNA using NAD as a coenzyme and as the energy source for the reaction. It is essential for DNA replication and repair of damaged DNA.</text>
</comment>
<dbReference type="PIRSF" id="PIRSF001604">
    <property type="entry name" value="LigA"/>
    <property type="match status" value="1"/>
</dbReference>
<feature type="binding site" evidence="11">
    <location>
        <position position="113"/>
    </location>
    <ligand>
        <name>NAD(+)</name>
        <dbReference type="ChEBI" id="CHEBI:57540"/>
    </ligand>
</feature>
<dbReference type="InterPro" id="IPR004150">
    <property type="entry name" value="NAD_DNA_ligase_OB"/>
</dbReference>
<evidence type="ECO:0000256" key="4">
    <source>
        <dbReference type="ARBA" id="ARBA00022723"/>
    </source>
</evidence>
<dbReference type="Gene3D" id="3.40.50.10190">
    <property type="entry name" value="BRCT domain"/>
    <property type="match status" value="1"/>
</dbReference>
<evidence type="ECO:0000313" key="15">
    <source>
        <dbReference type="Proteomes" id="UP001597601"/>
    </source>
</evidence>
<evidence type="ECO:0000256" key="6">
    <source>
        <dbReference type="ARBA" id="ARBA00022833"/>
    </source>
</evidence>
<name>A0ABW5XTQ4_9SPHI</name>
<comment type="catalytic activity">
    <reaction evidence="10 11 12">
        <text>NAD(+) + (deoxyribonucleotide)n-3'-hydroxyl + 5'-phospho-(deoxyribonucleotide)m = (deoxyribonucleotide)n+m + AMP + beta-nicotinamide D-nucleotide.</text>
        <dbReference type="EC" id="6.5.1.2"/>
    </reaction>
</comment>
<organism evidence="14 15">
    <name type="scientific">Mucilaginibacter antarcticus</name>
    <dbReference type="NCBI Taxonomy" id="1855725"/>
    <lineage>
        <taxon>Bacteria</taxon>
        <taxon>Pseudomonadati</taxon>
        <taxon>Bacteroidota</taxon>
        <taxon>Sphingobacteriia</taxon>
        <taxon>Sphingobacteriales</taxon>
        <taxon>Sphingobacteriaceae</taxon>
        <taxon>Mucilaginibacter</taxon>
    </lineage>
</organism>
<proteinExistence type="inferred from homology"/>
<dbReference type="Proteomes" id="UP001597601">
    <property type="component" value="Unassembled WGS sequence"/>
</dbReference>
<dbReference type="EMBL" id="JBHUON010000022">
    <property type="protein sequence ID" value="MFD2866174.1"/>
    <property type="molecule type" value="Genomic_DNA"/>
</dbReference>
<dbReference type="Gene3D" id="2.40.50.140">
    <property type="entry name" value="Nucleic acid-binding proteins"/>
    <property type="match status" value="1"/>
</dbReference>
<evidence type="ECO:0000256" key="8">
    <source>
        <dbReference type="ARBA" id="ARBA00023027"/>
    </source>
</evidence>
<feature type="active site" description="N6-AMP-lysine intermediate" evidence="11">
    <location>
        <position position="115"/>
    </location>
</feature>
<dbReference type="SUPFAM" id="SSF47781">
    <property type="entry name" value="RuvA domain 2-like"/>
    <property type="match status" value="1"/>
</dbReference>
<dbReference type="InterPro" id="IPR001679">
    <property type="entry name" value="DNA_ligase"/>
</dbReference>
<protein>
    <recommendedName>
        <fullName evidence="11 12">DNA ligase</fullName>
        <ecNumber evidence="11 12">6.5.1.2</ecNumber>
    </recommendedName>
    <alternativeName>
        <fullName evidence="11">Polydeoxyribonucleotide synthase [NAD(+)]</fullName>
    </alternativeName>
</protein>
<comment type="similarity">
    <text evidence="11">Belongs to the NAD-dependent DNA ligase family. LigA subfamily.</text>
</comment>
<keyword evidence="6 11" id="KW-0862">Zinc</keyword>
<dbReference type="PROSITE" id="PS50172">
    <property type="entry name" value="BRCT"/>
    <property type="match status" value="1"/>
</dbReference>
<evidence type="ECO:0000313" key="14">
    <source>
        <dbReference type="EMBL" id="MFD2866174.1"/>
    </source>
</evidence>
<dbReference type="Gene3D" id="3.30.470.30">
    <property type="entry name" value="DNA ligase/mRNA capping enzyme"/>
    <property type="match status" value="1"/>
</dbReference>
<dbReference type="NCBIfam" id="TIGR00575">
    <property type="entry name" value="dnlj"/>
    <property type="match status" value="1"/>
</dbReference>
<dbReference type="InterPro" id="IPR012340">
    <property type="entry name" value="NA-bd_OB-fold"/>
</dbReference>
<keyword evidence="9 11" id="KW-0234">DNA repair</keyword>
<feature type="binding site" evidence="11">
    <location>
        <position position="406"/>
    </location>
    <ligand>
        <name>Zn(2+)</name>
        <dbReference type="ChEBI" id="CHEBI:29105"/>
    </ligand>
</feature>
<keyword evidence="8 11" id="KW-0520">NAD</keyword>
<feature type="binding site" evidence="11">
    <location>
        <position position="288"/>
    </location>
    <ligand>
        <name>NAD(+)</name>
        <dbReference type="ChEBI" id="CHEBI:57540"/>
    </ligand>
</feature>
<feature type="binding site" evidence="11">
    <location>
        <position position="424"/>
    </location>
    <ligand>
        <name>Zn(2+)</name>
        <dbReference type="ChEBI" id="CHEBI:29105"/>
    </ligand>
</feature>
<comment type="cofactor">
    <cofactor evidence="11">
        <name>Mg(2+)</name>
        <dbReference type="ChEBI" id="CHEBI:18420"/>
    </cofactor>
    <cofactor evidence="11">
        <name>Mn(2+)</name>
        <dbReference type="ChEBI" id="CHEBI:29035"/>
    </cofactor>
</comment>
<evidence type="ECO:0000256" key="12">
    <source>
        <dbReference type="RuleBase" id="RU000618"/>
    </source>
</evidence>
<dbReference type="InterPro" id="IPR036420">
    <property type="entry name" value="BRCT_dom_sf"/>
</dbReference>
<dbReference type="InterPro" id="IPR001357">
    <property type="entry name" value="BRCT_dom"/>
</dbReference>
<dbReference type="InterPro" id="IPR010994">
    <property type="entry name" value="RuvA_2-like"/>
</dbReference>
<dbReference type="CDD" id="cd00114">
    <property type="entry name" value="LIGANc"/>
    <property type="match status" value="1"/>
</dbReference>
<dbReference type="SMART" id="SM00532">
    <property type="entry name" value="LIGANc"/>
    <property type="match status" value="1"/>
</dbReference>
<dbReference type="InterPro" id="IPR004149">
    <property type="entry name" value="Znf_DNAligase_C4"/>
</dbReference>
<dbReference type="Pfam" id="PF03119">
    <property type="entry name" value="DNA_ligase_ZBD"/>
    <property type="match status" value="1"/>
</dbReference>
<dbReference type="EC" id="6.5.1.2" evidence="11 12"/>
<reference evidence="15" key="1">
    <citation type="journal article" date="2019" name="Int. J. Syst. Evol. Microbiol.">
        <title>The Global Catalogue of Microorganisms (GCM) 10K type strain sequencing project: providing services to taxonomists for standard genome sequencing and annotation.</title>
        <authorList>
            <consortium name="The Broad Institute Genomics Platform"/>
            <consortium name="The Broad Institute Genome Sequencing Center for Infectious Disease"/>
            <person name="Wu L."/>
            <person name="Ma J."/>
        </authorList>
    </citation>
    <scope>NUCLEOTIDE SEQUENCE [LARGE SCALE GENOMIC DNA]</scope>
    <source>
        <strain evidence="15">KCTC 52232</strain>
    </source>
</reference>
<dbReference type="SUPFAM" id="SSF50249">
    <property type="entry name" value="Nucleic acid-binding proteins"/>
    <property type="match status" value="1"/>
</dbReference>
<comment type="caution">
    <text evidence="14">The sequence shown here is derived from an EMBL/GenBank/DDBJ whole genome shotgun (WGS) entry which is preliminary data.</text>
</comment>
<dbReference type="CDD" id="cd17748">
    <property type="entry name" value="BRCT_DNA_ligase_like"/>
    <property type="match status" value="1"/>
</dbReference>
<dbReference type="InterPro" id="IPR018239">
    <property type="entry name" value="DNA_ligase_AS"/>
</dbReference>
<dbReference type="Gene3D" id="6.20.10.30">
    <property type="match status" value="1"/>
</dbReference>
<evidence type="ECO:0000256" key="1">
    <source>
        <dbReference type="ARBA" id="ARBA00004067"/>
    </source>
</evidence>
<dbReference type="SMART" id="SM00292">
    <property type="entry name" value="BRCT"/>
    <property type="match status" value="1"/>
</dbReference>
<dbReference type="InterPro" id="IPR013840">
    <property type="entry name" value="DNAligase_N"/>
</dbReference>
<feature type="binding site" evidence="11">
    <location>
        <begin position="34"/>
        <end position="38"/>
    </location>
    <ligand>
        <name>NAD(+)</name>
        <dbReference type="ChEBI" id="CHEBI:57540"/>
    </ligand>
</feature>
<feature type="binding site" evidence="11">
    <location>
        <position position="430"/>
    </location>
    <ligand>
        <name>Zn(2+)</name>
        <dbReference type="ChEBI" id="CHEBI:29105"/>
    </ligand>
</feature>
<dbReference type="NCBIfam" id="NF005932">
    <property type="entry name" value="PRK07956.1"/>
    <property type="match status" value="1"/>
</dbReference>
<feature type="domain" description="BRCT" evidence="13">
    <location>
        <begin position="592"/>
        <end position="668"/>
    </location>
</feature>
<dbReference type="Gene3D" id="1.10.150.20">
    <property type="entry name" value="5' to 3' exonuclease, C-terminal subdomain"/>
    <property type="match status" value="2"/>
</dbReference>
<dbReference type="SUPFAM" id="SSF56091">
    <property type="entry name" value="DNA ligase/mRNA capping enzyme, catalytic domain"/>
    <property type="match status" value="1"/>
</dbReference>
<evidence type="ECO:0000256" key="9">
    <source>
        <dbReference type="ARBA" id="ARBA00023204"/>
    </source>
</evidence>
<keyword evidence="7 11" id="KW-0460">Magnesium</keyword>
<dbReference type="InterPro" id="IPR033136">
    <property type="entry name" value="DNA_ligase_CS"/>
</dbReference>
<feature type="binding site" evidence="11">
    <location>
        <position position="409"/>
    </location>
    <ligand>
        <name>Zn(2+)</name>
        <dbReference type="ChEBI" id="CHEBI:29105"/>
    </ligand>
</feature>
<dbReference type="PANTHER" id="PTHR23389">
    <property type="entry name" value="CHROMOSOME TRANSMISSION FIDELITY FACTOR 18"/>
    <property type="match status" value="1"/>
</dbReference>
<feature type="binding site" evidence="11">
    <location>
        <position position="312"/>
    </location>
    <ligand>
        <name>NAD(+)</name>
        <dbReference type="ChEBI" id="CHEBI:57540"/>
    </ligand>
</feature>